<dbReference type="PROSITE" id="PS00531">
    <property type="entry name" value="RNASE_T2_2"/>
    <property type="match status" value="1"/>
</dbReference>
<accession>A0A4P9Z3E1</accession>
<dbReference type="PANTHER" id="PTHR11240:SF22">
    <property type="entry name" value="RIBONUCLEASE T2"/>
    <property type="match status" value="1"/>
</dbReference>
<keyword evidence="8" id="KW-1185">Reference proteome</keyword>
<dbReference type="GO" id="GO:0005576">
    <property type="term" value="C:extracellular region"/>
    <property type="evidence" value="ECO:0007669"/>
    <property type="project" value="TreeGrafter"/>
</dbReference>
<dbReference type="InterPro" id="IPR001568">
    <property type="entry name" value="RNase_T2-like"/>
</dbReference>
<feature type="region of interest" description="Disordered" evidence="6">
    <location>
        <begin position="201"/>
        <end position="232"/>
    </location>
</feature>
<dbReference type="Proteomes" id="UP000278143">
    <property type="component" value="Unassembled WGS sequence"/>
</dbReference>
<dbReference type="SUPFAM" id="SSF55895">
    <property type="entry name" value="Ribonuclease Rh-like"/>
    <property type="match status" value="1"/>
</dbReference>
<dbReference type="CDD" id="cd01061">
    <property type="entry name" value="RNase_T2_euk"/>
    <property type="match status" value="1"/>
</dbReference>
<evidence type="ECO:0000256" key="6">
    <source>
        <dbReference type="SAM" id="MobiDB-lite"/>
    </source>
</evidence>
<dbReference type="OrthoDB" id="435754at2759"/>
<gene>
    <name evidence="7" type="ORF">SYNPS1DRAFT_32566</name>
</gene>
<feature type="compositionally biased region" description="Gly residues" evidence="6">
    <location>
        <begin position="204"/>
        <end position="215"/>
    </location>
</feature>
<feature type="active site" evidence="4">
    <location>
        <position position="39"/>
    </location>
</feature>
<dbReference type="InterPro" id="IPR033130">
    <property type="entry name" value="RNase_T2_His_AS_2"/>
</dbReference>
<dbReference type="InterPro" id="IPR033697">
    <property type="entry name" value="Ribonuclease_T2_eukaryotic"/>
</dbReference>
<dbReference type="PANTHER" id="PTHR11240">
    <property type="entry name" value="RIBONUCLEASE T2"/>
    <property type="match status" value="1"/>
</dbReference>
<feature type="active site" evidence="4">
    <location>
        <position position="98"/>
    </location>
</feature>
<feature type="active site" evidence="4">
    <location>
        <position position="102"/>
    </location>
</feature>
<dbReference type="Pfam" id="PF00445">
    <property type="entry name" value="Ribonuclease_T2"/>
    <property type="match status" value="1"/>
</dbReference>
<organism evidence="7 8">
    <name type="scientific">Syncephalis pseudoplumigaleata</name>
    <dbReference type="NCBI Taxonomy" id="1712513"/>
    <lineage>
        <taxon>Eukaryota</taxon>
        <taxon>Fungi</taxon>
        <taxon>Fungi incertae sedis</taxon>
        <taxon>Zoopagomycota</taxon>
        <taxon>Zoopagomycotina</taxon>
        <taxon>Zoopagomycetes</taxon>
        <taxon>Zoopagales</taxon>
        <taxon>Piptocephalidaceae</taxon>
        <taxon>Syncephalis</taxon>
    </lineage>
</organism>
<dbReference type="InterPro" id="IPR018188">
    <property type="entry name" value="RNase_T2_His_AS_1"/>
</dbReference>
<comment type="similarity">
    <text evidence="1 5">Belongs to the RNase T2 family.</text>
</comment>
<evidence type="ECO:0000256" key="3">
    <source>
        <dbReference type="ARBA" id="ARBA00023157"/>
    </source>
</evidence>
<dbReference type="EMBL" id="KZ989282">
    <property type="protein sequence ID" value="RKP27044.1"/>
    <property type="molecule type" value="Genomic_DNA"/>
</dbReference>
<evidence type="ECO:0000256" key="1">
    <source>
        <dbReference type="ARBA" id="ARBA00007469"/>
    </source>
</evidence>
<reference evidence="8" key="1">
    <citation type="journal article" date="2018" name="Nat. Microbiol.">
        <title>Leveraging single-cell genomics to expand the fungal tree of life.</title>
        <authorList>
            <person name="Ahrendt S.R."/>
            <person name="Quandt C.A."/>
            <person name="Ciobanu D."/>
            <person name="Clum A."/>
            <person name="Salamov A."/>
            <person name="Andreopoulos B."/>
            <person name="Cheng J.F."/>
            <person name="Woyke T."/>
            <person name="Pelin A."/>
            <person name="Henrissat B."/>
            <person name="Reynolds N.K."/>
            <person name="Benny G.L."/>
            <person name="Smith M.E."/>
            <person name="James T.Y."/>
            <person name="Grigoriev I.V."/>
        </authorList>
    </citation>
    <scope>NUCLEOTIDE SEQUENCE [LARGE SCALE GENOMIC DNA]</scope>
    <source>
        <strain evidence="8">Benny S71-1</strain>
    </source>
</reference>
<dbReference type="Gene3D" id="3.90.730.10">
    <property type="entry name" value="Ribonuclease T2-like"/>
    <property type="match status" value="1"/>
</dbReference>
<dbReference type="PROSITE" id="PS00530">
    <property type="entry name" value="RNASE_T2_1"/>
    <property type="match status" value="1"/>
</dbReference>
<protein>
    <recommendedName>
        <fullName evidence="2">ribonuclease T2</fullName>
        <ecNumber evidence="2">4.6.1.19</ecNumber>
    </recommendedName>
</protein>
<evidence type="ECO:0000313" key="7">
    <source>
        <dbReference type="EMBL" id="RKP27044.1"/>
    </source>
</evidence>
<dbReference type="EC" id="4.6.1.19" evidence="2"/>
<evidence type="ECO:0000256" key="2">
    <source>
        <dbReference type="ARBA" id="ARBA00012571"/>
    </source>
</evidence>
<keyword evidence="3" id="KW-1015">Disulfide bond</keyword>
<name>A0A4P9Z3E1_9FUNG</name>
<feature type="compositionally biased region" description="Basic residues" evidence="6">
    <location>
        <begin position="223"/>
        <end position="232"/>
    </location>
</feature>
<evidence type="ECO:0000256" key="4">
    <source>
        <dbReference type="PIRSR" id="PIRSR633697-1"/>
    </source>
</evidence>
<evidence type="ECO:0000256" key="5">
    <source>
        <dbReference type="RuleBase" id="RU004328"/>
    </source>
</evidence>
<sequence length="232" mass="25718">MSCSVKEPADTCCTPSMGLFVLTQQWYPQLGPEEEFTMHGLWPDTCDGGMGPKDGCDPARHYDDLGSILQQADAKLYDEMNTYWPSYKGDNPAFWSHEWNKHGTCVSTLEPKCLGSDAPQHQDAVQYFRMALSLRRQFNTFAALSKAGIVPGRQYEREQFAAALSDAWGVPVELHCAQGQLEEVRLWMKVRGRDQFVAVPPLSSGGGGGNNGGSCGRMIGYPSKKKKERSDK</sequence>
<dbReference type="GO" id="GO:0033897">
    <property type="term" value="F:ribonuclease T2 activity"/>
    <property type="evidence" value="ECO:0007669"/>
    <property type="project" value="UniProtKB-EC"/>
</dbReference>
<dbReference type="InterPro" id="IPR036430">
    <property type="entry name" value="RNase_T2-like_sf"/>
</dbReference>
<dbReference type="AlphaFoldDB" id="A0A4P9Z3E1"/>
<dbReference type="GO" id="GO:0006401">
    <property type="term" value="P:RNA catabolic process"/>
    <property type="evidence" value="ECO:0007669"/>
    <property type="project" value="TreeGrafter"/>
</dbReference>
<proteinExistence type="inferred from homology"/>
<dbReference type="GO" id="GO:0003723">
    <property type="term" value="F:RNA binding"/>
    <property type="evidence" value="ECO:0007669"/>
    <property type="project" value="InterPro"/>
</dbReference>
<evidence type="ECO:0000313" key="8">
    <source>
        <dbReference type="Proteomes" id="UP000278143"/>
    </source>
</evidence>